<evidence type="ECO:0000313" key="3">
    <source>
        <dbReference type="Proteomes" id="UP000310108"/>
    </source>
</evidence>
<feature type="chain" id="PRO_5020667981" evidence="1">
    <location>
        <begin position="18"/>
        <end position="446"/>
    </location>
</feature>
<evidence type="ECO:0000256" key="1">
    <source>
        <dbReference type="SAM" id="SignalP"/>
    </source>
</evidence>
<keyword evidence="3" id="KW-1185">Reference proteome</keyword>
<dbReference type="Proteomes" id="UP000310108">
    <property type="component" value="Unassembled WGS sequence"/>
</dbReference>
<protein>
    <submittedName>
        <fullName evidence="2">Uncharacterized protein</fullName>
    </submittedName>
</protein>
<organism evidence="2 3">
    <name type="scientific">Colletotrichum tanaceti</name>
    <dbReference type="NCBI Taxonomy" id="1306861"/>
    <lineage>
        <taxon>Eukaryota</taxon>
        <taxon>Fungi</taxon>
        <taxon>Dikarya</taxon>
        <taxon>Ascomycota</taxon>
        <taxon>Pezizomycotina</taxon>
        <taxon>Sordariomycetes</taxon>
        <taxon>Hypocreomycetidae</taxon>
        <taxon>Glomerellales</taxon>
        <taxon>Glomerellaceae</taxon>
        <taxon>Colletotrichum</taxon>
        <taxon>Colletotrichum destructivum species complex</taxon>
    </lineage>
</organism>
<reference evidence="2 3" key="1">
    <citation type="journal article" date="2019" name="PLoS ONE">
        <title>Comparative genome analysis indicates high evolutionary potential of pathogenicity genes in Colletotrichum tanaceti.</title>
        <authorList>
            <person name="Lelwala R.V."/>
            <person name="Korhonen P.K."/>
            <person name="Young N.D."/>
            <person name="Scott J.B."/>
            <person name="Ades P.A."/>
            <person name="Gasser R.B."/>
            <person name="Taylor P.W.J."/>
        </authorList>
    </citation>
    <scope>NUCLEOTIDE SEQUENCE [LARGE SCALE GENOMIC DNA]</scope>
    <source>
        <strain evidence="2">BRIP57314</strain>
    </source>
</reference>
<comment type="caution">
    <text evidence="2">The sequence shown here is derived from an EMBL/GenBank/DDBJ whole genome shotgun (WGS) entry which is preliminary data.</text>
</comment>
<accession>A0A4V6DI96</accession>
<keyword evidence="1" id="KW-0732">Signal</keyword>
<dbReference type="EMBL" id="PJEX01000026">
    <property type="protein sequence ID" value="TKW58336.1"/>
    <property type="molecule type" value="Genomic_DNA"/>
</dbReference>
<dbReference type="InterPro" id="IPR045690">
    <property type="entry name" value="DUF6055"/>
</dbReference>
<dbReference type="AlphaFoldDB" id="A0A4V6DI96"/>
<dbReference type="OrthoDB" id="5319191at2759"/>
<name>A0A4V6DI96_9PEZI</name>
<dbReference type="Pfam" id="PF19527">
    <property type="entry name" value="DUF6055"/>
    <property type="match status" value="1"/>
</dbReference>
<gene>
    <name evidence="2" type="ORF">CTA1_5230</name>
</gene>
<proteinExistence type="predicted"/>
<feature type="signal peptide" evidence="1">
    <location>
        <begin position="1"/>
        <end position="17"/>
    </location>
</feature>
<sequence>MMVGAHQLLFIPFLAHATGTYAAPQAGVAAYVKLAARQGPPPASFEPQTKAGPGGTNVVDSARFSLFDWPEAYRQETTAALEGAYNCFVDVFRFRSPALSIAQPTDDGPYYRTNVYAKPDVSLDGLMGYDTASGFAWVEVRNTSIPDITKTLNVYSRVLMYHQRTWVSKRRTTAWGQLLTVWFPETYLTSSICKASRELVQQKEGRTNFDVHKIIGNSYQSLIDATEGTGNHYQAWPFITYLSNNPDGIGSVSKQTVVELFKSYRDHEDPFVTLDRAVQGAATAIDLVSLYWARMAYVDIGHDQAQQVFFEAKARNAINFANVDVVEGGYKVKPGRAPVYLGANIIPLQKGPTHYKGDTVIEVDLKAKGTYQAFLSMKAPGRPLRWVQVRNNTATAAVKNDEEISLVVVNAPEKLLDYDPTKIKGTDAGKWLDYAFTLTGATVVHV</sequence>
<evidence type="ECO:0000313" key="2">
    <source>
        <dbReference type="EMBL" id="TKW58336.1"/>
    </source>
</evidence>